<sequence>MKTVVDPARPPSSRVRALRSTESGVSVPTSLMIELIAAGLHSGGSIPRVLVAVGEAIETDVGTCLARAGRSLLLGATWREAWEETPAELRVLEEALVHAWEFGAPAAEALRSAREISEREALARAKAEAQRLGVRLVVPLGLCFLPSFILLAVVPLVAILAGAGL</sequence>
<feature type="region of interest" description="Disordered" evidence="6">
    <location>
        <begin position="1"/>
        <end position="21"/>
    </location>
</feature>
<keyword evidence="10" id="KW-1185">Reference proteome</keyword>
<dbReference type="Proteomes" id="UP001597391">
    <property type="component" value="Unassembled WGS sequence"/>
</dbReference>
<protein>
    <submittedName>
        <fullName evidence="9">Type II secretion system F family protein</fullName>
    </submittedName>
</protein>
<comment type="caution">
    <text evidence="9">The sequence shown here is derived from an EMBL/GenBank/DDBJ whole genome shotgun (WGS) entry which is preliminary data.</text>
</comment>
<dbReference type="InterPro" id="IPR018076">
    <property type="entry name" value="T2SS_GspF_dom"/>
</dbReference>
<evidence type="ECO:0000256" key="7">
    <source>
        <dbReference type="SAM" id="Phobius"/>
    </source>
</evidence>
<evidence type="ECO:0000313" key="10">
    <source>
        <dbReference type="Proteomes" id="UP001597391"/>
    </source>
</evidence>
<keyword evidence="4 7" id="KW-1133">Transmembrane helix</keyword>
<evidence type="ECO:0000256" key="6">
    <source>
        <dbReference type="SAM" id="MobiDB-lite"/>
    </source>
</evidence>
<evidence type="ECO:0000256" key="5">
    <source>
        <dbReference type="ARBA" id="ARBA00023136"/>
    </source>
</evidence>
<feature type="transmembrane region" description="Helical" evidence="7">
    <location>
        <begin position="136"/>
        <end position="163"/>
    </location>
</feature>
<evidence type="ECO:0000256" key="4">
    <source>
        <dbReference type="ARBA" id="ARBA00022989"/>
    </source>
</evidence>
<evidence type="ECO:0000313" key="9">
    <source>
        <dbReference type="EMBL" id="MFD2841785.1"/>
    </source>
</evidence>
<evidence type="ECO:0000256" key="1">
    <source>
        <dbReference type="ARBA" id="ARBA00004651"/>
    </source>
</evidence>
<name>A0ABW5XIF2_9MICO</name>
<dbReference type="PANTHER" id="PTHR35007">
    <property type="entry name" value="INTEGRAL MEMBRANE PROTEIN-RELATED"/>
    <property type="match status" value="1"/>
</dbReference>
<dbReference type="RefSeq" id="WP_377468157.1">
    <property type="nucleotide sequence ID" value="NZ_JBHUOP010000009.1"/>
</dbReference>
<dbReference type="Pfam" id="PF00482">
    <property type="entry name" value="T2SSF"/>
    <property type="match status" value="1"/>
</dbReference>
<organism evidence="9 10">
    <name type="scientific">Populibacterium corticicola</name>
    <dbReference type="NCBI Taxonomy" id="1812826"/>
    <lineage>
        <taxon>Bacteria</taxon>
        <taxon>Bacillati</taxon>
        <taxon>Actinomycetota</taxon>
        <taxon>Actinomycetes</taxon>
        <taxon>Micrococcales</taxon>
        <taxon>Jonesiaceae</taxon>
        <taxon>Populibacterium</taxon>
    </lineage>
</organism>
<comment type="subcellular location">
    <subcellularLocation>
        <location evidence="1">Cell membrane</location>
        <topology evidence="1">Multi-pass membrane protein</topology>
    </subcellularLocation>
</comment>
<accession>A0ABW5XIF2</accession>
<keyword evidence="5 7" id="KW-0472">Membrane</keyword>
<evidence type="ECO:0000256" key="2">
    <source>
        <dbReference type="ARBA" id="ARBA00022475"/>
    </source>
</evidence>
<evidence type="ECO:0000256" key="3">
    <source>
        <dbReference type="ARBA" id="ARBA00022692"/>
    </source>
</evidence>
<gene>
    <name evidence="9" type="ORF">ACFSYH_14585</name>
</gene>
<proteinExistence type="predicted"/>
<keyword evidence="3 7" id="KW-0812">Transmembrane</keyword>
<dbReference type="PANTHER" id="PTHR35007:SF3">
    <property type="entry name" value="POSSIBLE CONSERVED ALANINE RICH MEMBRANE PROTEIN"/>
    <property type="match status" value="1"/>
</dbReference>
<feature type="domain" description="Type II secretion system protein GspF" evidence="8">
    <location>
        <begin position="33"/>
        <end position="151"/>
    </location>
</feature>
<reference evidence="10" key="1">
    <citation type="journal article" date="2019" name="Int. J. Syst. Evol. Microbiol.">
        <title>The Global Catalogue of Microorganisms (GCM) 10K type strain sequencing project: providing services to taxonomists for standard genome sequencing and annotation.</title>
        <authorList>
            <consortium name="The Broad Institute Genomics Platform"/>
            <consortium name="The Broad Institute Genome Sequencing Center for Infectious Disease"/>
            <person name="Wu L."/>
            <person name="Ma J."/>
        </authorList>
    </citation>
    <scope>NUCLEOTIDE SEQUENCE [LARGE SCALE GENOMIC DNA]</scope>
    <source>
        <strain evidence="10">KCTC 33576</strain>
    </source>
</reference>
<evidence type="ECO:0000259" key="8">
    <source>
        <dbReference type="Pfam" id="PF00482"/>
    </source>
</evidence>
<keyword evidence="2" id="KW-1003">Cell membrane</keyword>
<dbReference type="EMBL" id="JBHUOP010000009">
    <property type="protein sequence ID" value="MFD2841785.1"/>
    <property type="molecule type" value="Genomic_DNA"/>
</dbReference>